<dbReference type="GO" id="GO:0002949">
    <property type="term" value="P:tRNA threonylcarbamoyladenosine modification"/>
    <property type="evidence" value="ECO:0007669"/>
    <property type="project" value="InterPro"/>
</dbReference>
<dbReference type="Pfam" id="PF02367">
    <property type="entry name" value="TsaE"/>
    <property type="match status" value="1"/>
</dbReference>
<keyword evidence="4" id="KW-0963">Cytoplasm</keyword>
<comment type="subcellular location">
    <subcellularLocation>
        <location evidence="1">Cytoplasm</location>
    </subcellularLocation>
</comment>
<evidence type="ECO:0000256" key="8">
    <source>
        <dbReference type="ARBA" id="ARBA00022840"/>
    </source>
</evidence>
<evidence type="ECO:0000256" key="10">
    <source>
        <dbReference type="ARBA" id="ARBA00024908"/>
    </source>
</evidence>
<evidence type="ECO:0000256" key="2">
    <source>
        <dbReference type="ARBA" id="ARBA00007599"/>
    </source>
</evidence>
<dbReference type="PANTHER" id="PTHR33540:SF2">
    <property type="entry name" value="TRNA THREONYLCARBAMOYLADENOSINE BIOSYNTHESIS PROTEIN TSAE"/>
    <property type="match status" value="1"/>
</dbReference>
<evidence type="ECO:0000313" key="12">
    <source>
        <dbReference type="EMBL" id="MDO4842878.1"/>
    </source>
</evidence>
<keyword evidence="7" id="KW-0547">Nucleotide-binding</keyword>
<evidence type="ECO:0000256" key="7">
    <source>
        <dbReference type="ARBA" id="ARBA00022741"/>
    </source>
</evidence>
<comment type="function">
    <text evidence="10">Required for the formation of a threonylcarbamoyl group on adenosine at position 37 (t(6)A37) in tRNAs that read codons beginning with adenine. Is involved in the transfer of the threonylcarbamoyl moiety of threonylcarbamoyl-AMP (TC-AMP) to the N6 group of A37, together with TsaD and TsaB. TsaE seems to play an indirect role in the t(6)A biosynthesis pathway, possibly in regulating the core enzymatic function of TsaD.</text>
</comment>
<keyword evidence="9" id="KW-0460">Magnesium</keyword>
<dbReference type="GO" id="GO:0046872">
    <property type="term" value="F:metal ion binding"/>
    <property type="evidence" value="ECO:0007669"/>
    <property type="project" value="UniProtKB-KW"/>
</dbReference>
<dbReference type="AlphaFoldDB" id="A0AA43U6Y5"/>
<evidence type="ECO:0000256" key="9">
    <source>
        <dbReference type="ARBA" id="ARBA00022842"/>
    </source>
</evidence>
<keyword evidence="6" id="KW-0479">Metal-binding</keyword>
<evidence type="ECO:0000256" key="3">
    <source>
        <dbReference type="ARBA" id="ARBA00019010"/>
    </source>
</evidence>
<comment type="similarity">
    <text evidence="2">Belongs to the TsaE family.</text>
</comment>
<keyword evidence="8" id="KW-0067">ATP-binding</keyword>
<dbReference type="Gene3D" id="3.40.50.300">
    <property type="entry name" value="P-loop containing nucleotide triphosphate hydrolases"/>
    <property type="match status" value="1"/>
</dbReference>
<dbReference type="InterPro" id="IPR003442">
    <property type="entry name" value="T6A_TsaE"/>
</dbReference>
<feature type="non-terminal residue" evidence="12">
    <location>
        <position position="147"/>
    </location>
</feature>
<protein>
    <recommendedName>
        <fullName evidence="3">tRNA threonylcarbamoyladenosine biosynthesis protein TsaE</fullName>
    </recommendedName>
    <alternativeName>
        <fullName evidence="11">t(6)A37 threonylcarbamoyladenosine biosynthesis protein TsaE</fullName>
    </alternativeName>
</protein>
<keyword evidence="5" id="KW-0819">tRNA processing</keyword>
<dbReference type="SUPFAM" id="SSF52540">
    <property type="entry name" value="P-loop containing nucleoside triphosphate hydrolases"/>
    <property type="match status" value="1"/>
</dbReference>
<evidence type="ECO:0000256" key="1">
    <source>
        <dbReference type="ARBA" id="ARBA00004496"/>
    </source>
</evidence>
<dbReference type="GO" id="GO:0005737">
    <property type="term" value="C:cytoplasm"/>
    <property type="evidence" value="ECO:0007669"/>
    <property type="project" value="UniProtKB-SubCell"/>
</dbReference>
<evidence type="ECO:0000256" key="11">
    <source>
        <dbReference type="ARBA" id="ARBA00032441"/>
    </source>
</evidence>
<gene>
    <name evidence="12" type="primary">tsaE</name>
    <name evidence="12" type="ORF">Q3982_09405</name>
</gene>
<evidence type="ECO:0000256" key="4">
    <source>
        <dbReference type="ARBA" id="ARBA00022490"/>
    </source>
</evidence>
<dbReference type="NCBIfam" id="TIGR00150">
    <property type="entry name" value="T6A_YjeE"/>
    <property type="match status" value="1"/>
</dbReference>
<dbReference type="Proteomes" id="UP001168575">
    <property type="component" value="Unassembled WGS sequence"/>
</dbReference>
<dbReference type="GO" id="GO:0005524">
    <property type="term" value="F:ATP binding"/>
    <property type="evidence" value="ECO:0007669"/>
    <property type="project" value="UniProtKB-KW"/>
</dbReference>
<comment type="caution">
    <text evidence="12">The sequence shown here is derived from an EMBL/GenBank/DDBJ whole genome shotgun (WGS) entry which is preliminary data.</text>
</comment>
<dbReference type="InterPro" id="IPR027417">
    <property type="entry name" value="P-loop_NTPase"/>
</dbReference>
<proteinExistence type="inferred from homology"/>
<organism evidence="12 13">
    <name type="scientific">Phoenicibacter congonensis</name>
    <dbReference type="NCBI Taxonomy" id="1944646"/>
    <lineage>
        <taxon>Bacteria</taxon>
        <taxon>Bacillati</taxon>
        <taxon>Actinomycetota</taxon>
        <taxon>Coriobacteriia</taxon>
        <taxon>Eggerthellales</taxon>
        <taxon>Eggerthellaceae</taxon>
        <taxon>Phoenicibacter</taxon>
    </lineage>
</organism>
<name>A0AA43U6Y5_9ACTN</name>
<sequence length="147" mass="16030">MTIAHPTDRVPLTFYLKDEADTCALGSALAGILEKGLSIHLKGGLGAGKTTLTRALLHASGYQGKVKSPTYTLVEPYTIPLDGEQVELLHFDLYRMGCAEEFLDAGFRESFNGSTIHIIEWAENADALLEPPDIIISLSFHEEGRQA</sequence>
<evidence type="ECO:0000256" key="6">
    <source>
        <dbReference type="ARBA" id="ARBA00022723"/>
    </source>
</evidence>
<reference evidence="12" key="1">
    <citation type="submission" date="2023-07" db="EMBL/GenBank/DDBJ databases">
        <title>Between Cages and Wild: Unraveling the Impact of Captivity on Animal Microbiomes and Antimicrobial Resistance.</title>
        <authorList>
            <person name="Schmartz G.P."/>
            <person name="Rehner J."/>
            <person name="Schuff M.J."/>
            <person name="Becker S.L."/>
            <person name="Kravczyk M."/>
            <person name="Gurevich A."/>
            <person name="Francke R."/>
            <person name="Mueller R."/>
            <person name="Keller V."/>
            <person name="Keller A."/>
        </authorList>
    </citation>
    <scope>NUCLEOTIDE SEQUENCE</scope>
    <source>
        <strain evidence="12">S12M_St_49</strain>
    </source>
</reference>
<evidence type="ECO:0000256" key="5">
    <source>
        <dbReference type="ARBA" id="ARBA00022694"/>
    </source>
</evidence>
<evidence type="ECO:0000313" key="13">
    <source>
        <dbReference type="Proteomes" id="UP001168575"/>
    </source>
</evidence>
<accession>A0AA43U6Y5</accession>
<dbReference type="PANTHER" id="PTHR33540">
    <property type="entry name" value="TRNA THREONYLCARBAMOYLADENOSINE BIOSYNTHESIS PROTEIN TSAE"/>
    <property type="match status" value="1"/>
</dbReference>
<dbReference type="EMBL" id="JAUMVS010000352">
    <property type="protein sequence ID" value="MDO4842878.1"/>
    <property type="molecule type" value="Genomic_DNA"/>
</dbReference>
<keyword evidence="13" id="KW-1185">Reference proteome</keyword>